<reference evidence="3 4" key="1">
    <citation type="journal article" date="2007" name="Nat. Biotechnol.">
        <title>Complete genome sequence of the myxobacterium Sorangium cellulosum.</title>
        <authorList>
            <person name="Schneiker S."/>
            <person name="Perlova O."/>
            <person name="Kaiser O."/>
            <person name="Gerth K."/>
            <person name="Alici A."/>
            <person name="Altmeyer M.O."/>
            <person name="Bartels D."/>
            <person name="Bekel T."/>
            <person name="Beyer S."/>
            <person name="Bode E."/>
            <person name="Bode H.B."/>
            <person name="Bolten C.J."/>
            <person name="Choudhuri J.V."/>
            <person name="Doss S."/>
            <person name="Elnakady Y.A."/>
            <person name="Frank B."/>
            <person name="Gaigalat L."/>
            <person name="Goesmann A."/>
            <person name="Groeger C."/>
            <person name="Gross F."/>
            <person name="Jelsbak L."/>
            <person name="Jelsbak L."/>
            <person name="Kalinowski J."/>
            <person name="Kegler C."/>
            <person name="Knauber T."/>
            <person name="Konietzny S."/>
            <person name="Kopp M."/>
            <person name="Krause L."/>
            <person name="Krug D."/>
            <person name="Linke B."/>
            <person name="Mahmud T."/>
            <person name="Martinez-Arias R."/>
            <person name="McHardy A.C."/>
            <person name="Merai M."/>
            <person name="Meyer F."/>
            <person name="Mormann S."/>
            <person name="Munoz-Dorado J."/>
            <person name="Perez J."/>
            <person name="Pradella S."/>
            <person name="Rachid S."/>
            <person name="Raddatz G."/>
            <person name="Rosenau F."/>
            <person name="Rueckert C."/>
            <person name="Sasse F."/>
            <person name="Scharfe M."/>
            <person name="Schuster S.C."/>
            <person name="Suen G."/>
            <person name="Treuner-Lange A."/>
            <person name="Velicer G.J."/>
            <person name="Vorholter F.-J."/>
            <person name="Weissman K.J."/>
            <person name="Welch R.D."/>
            <person name="Wenzel S.C."/>
            <person name="Whitworth D.E."/>
            <person name="Wilhelm S."/>
            <person name="Wittmann C."/>
            <person name="Bloecker H."/>
            <person name="Puehler A."/>
            <person name="Mueller R."/>
        </authorList>
    </citation>
    <scope>NUCLEOTIDE SEQUENCE [LARGE SCALE GENOMIC DNA]</scope>
    <source>
        <strain evidence="4">So ce56</strain>
    </source>
</reference>
<name>A9FDJ7_SORC5</name>
<feature type="region of interest" description="Disordered" evidence="1">
    <location>
        <begin position="29"/>
        <end position="87"/>
    </location>
</feature>
<feature type="compositionally biased region" description="Polar residues" evidence="1">
    <location>
        <begin position="239"/>
        <end position="248"/>
    </location>
</feature>
<proteinExistence type="predicted"/>
<feature type="region of interest" description="Disordered" evidence="1">
    <location>
        <begin position="233"/>
        <end position="313"/>
    </location>
</feature>
<feature type="region of interest" description="Disordered" evidence="1">
    <location>
        <begin position="440"/>
        <end position="551"/>
    </location>
</feature>
<feature type="compositionally biased region" description="Gly residues" evidence="1">
    <location>
        <begin position="281"/>
        <end position="313"/>
    </location>
</feature>
<evidence type="ECO:0000256" key="1">
    <source>
        <dbReference type="SAM" id="MobiDB-lite"/>
    </source>
</evidence>
<dbReference type="STRING" id="448385.sce1610"/>
<feature type="compositionally biased region" description="Gly residues" evidence="1">
    <location>
        <begin position="480"/>
        <end position="500"/>
    </location>
</feature>
<protein>
    <submittedName>
        <fullName evidence="3">PE_PGRS family protein</fullName>
    </submittedName>
</protein>
<evidence type="ECO:0000313" key="3">
    <source>
        <dbReference type="EMBL" id="CAN91768.1"/>
    </source>
</evidence>
<dbReference type="Proteomes" id="UP000002139">
    <property type="component" value="Chromosome"/>
</dbReference>
<dbReference type="HOGENOM" id="CLU_036811_0_0_7"/>
<feature type="compositionally biased region" description="Gly residues" evidence="1">
    <location>
        <begin position="363"/>
        <end position="373"/>
    </location>
</feature>
<sequence length="551" mass="51371">MRPRARVASVLFLATMALVASEAGCDWPYSRPREEPGGAGSQGGDGGAGSQGGDDTGCKEILGCQGDGGAGGQPPPPPGCEPGKEDWEASDACGVFVSLGGNDENAGTPDAPVRTLKRALEKIAEPEAKTKNVYACAETFDGKVEIQADVTLFGGLDCTEKGWPWIGVQKQTTLTAEAGTIPLTMHGGGSVSVRMADVHVLAEPVLASGASSIAAVADGVTVSLARCTIEAGDAAPGADQSQDSNSATRGDDGNPGEGGCMASVTAGGAEPVNNCEDGGEVSVGGAGGVGQPNSGGSGGDGTPGGSANGGAGQTAGGTLCAPGKAGADGMPGGPGAGATALGTLSQGGYTGVSGVSGMPGTTAQGGGGGGGARGVLSSGSPGRSCPGGAKGVGGASGGSGGAGGCGGKGGLGGSAGGASIALISLDSILQFHDVTLKTGSGGKGGNGAPGQPGGGGGDGGVGGVAPPPPDSSGLDNACNGGRGGQGGQGGRGGGGRGGHSIGIAFRGTPPPMDANGLHFELGEPGLGGEGDGSNGDGASGAKEPTLDFASP</sequence>
<feature type="compositionally biased region" description="Gly residues" evidence="1">
    <location>
        <begin position="440"/>
        <end position="463"/>
    </location>
</feature>
<feature type="compositionally biased region" description="Low complexity" evidence="1">
    <location>
        <begin position="374"/>
        <end position="387"/>
    </location>
</feature>
<feature type="signal peptide" evidence="2">
    <location>
        <begin position="1"/>
        <end position="22"/>
    </location>
</feature>
<feature type="compositionally biased region" description="Gly residues" evidence="1">
    <location>
        <begin position="37"/>
        <end position="55"/>
    </location>
</feature>
<feature type="compositionally biased region" description="Gly residues" evidence="1">
    <location>
        <begin position="524"/>
        <end position="538"/>
    </location>
</feature>
<keyword evidence="2" id="KW-0732">Signal</keyword>
<feature type="region of interest" description="Disordered" evidence="1">
    <location>
        <begin position="352"/>
        <end position="400"/>
    </location>
</feature>
<dbReference type="KEGG" id="scl:sce1610"/>
<organism evidence="3 4">
    <name type="scientific">Sorangium cellulosum (strain So ce56)</name>
    <name type="common">Polyangium cellulosum (strain So ce56)</name>
    <dbReference type="NCBI Taxonomy" id="448385"/>
    <lineage>
        <taxon>Bacteria</taxon>
        <taxon>Pseudomonadati</taxon>
        <taxon>Myxococcota</taxon>
        <taxon>Polyangia</taxon>
        <taxon>Polyangiales</taxon>
        <taxon>Polyangiaceae</taxon>
        <taxon>Sorangium</taxon>
    </lineage>
</organism>
<evidence type="ECO:0000256" key="2">
    <source>
        <dbReference type="SAM" id="SignalP"/>
    </source>
</evidence>
<dbReference type="AlphaFoldDB" id="A9FDJ7"/>
<dbReference type="EMBL" id="AM746676">
    <property type="protein sequence ID" value="CAN91768.1"/>
    <property type="molecule type" value="Genomic_DNA"/>
</dbReference>
<feature type="chain" id="PRO_5002734932" evidence="2">
    <location>
        <begin position="23"/>
        <end position="551"/>
    </location>
</feature>
<accession>A9FDJ7</accession>
<gene>
    <name evidence="3" type="ordered locus">sce1610</name>
</gene>
<evidence type="ECO:0000313" key="4">
    <source>
        <dbReference type="Proteomes" id="UP000002139"/>
    </source>
</evidence>
<feature type="compositionally biased region" description="Gly residues" evidence="1">
    <location>
        <begin position="388"/>
        <end position="400"/>
    </location>
</feature>
<keyword evidence="4" id="KW-1185">Reference proteome</keyword>